<feature type="non-terminal residue" evidence="2">
    <location>
        <position position="1"/>
    </location>
</feature>
<feature type="region of interest" description="Disordered" evidence="1">
    <location>
        <begin position="396"/>
        <end position="443"/>
    </location>
</feature>
<dbReference type="PANTHER" id="PTHR47644:SF1">
    <property type="entry name" value="PDZ DOMAIN-CONTAINING PROTEIN"/>
    <property type="match status" value="1"/>
</dbReference>
<feature type="compositionally biased region" description="Polar residues" evidence="1">
    <location>
        <begin position="424"/>
        <end position="440"/>
    </location>
</feature>
<evidence type="ECO:0000313" key="3">
    <source>
        <dbReference type="Proteomes" id="UP000502823"/>
    </source>
</evidence>
<gene>
    <name evidence="2" type="ORF">Cfor_12989</name>
</gene>
<evidence type="ECO:0000313" key="2">
    <source>
        <dbReference type="EMBL" id="GFG30920.1"/>
    </source>
</evidence>
<accession>A0A6L2PHL1</accession>
<feature type="compositionally biased region" description="Pro residues" evidence="1">
    <location>
        <begin position="222"/>
        <end position="235"/>
    </location>
</feature>
<feature type="region of interest" description="Disordered" evidence="1">
    <location>
        <begin position="222"/>
        <end position="247"/>
    </location>
</feature>
<comment type="caution">
    <text evidence="2">The sequence shown here is derived from an EMBL/GenBank/DDBJ whole genome shotgun (WGS) entry which is preliminary data.</text>
</comment>
<evidence type="ECO:0000256" key="1">
    <source>
        <dbReference type="SAM" id="MobiDB-lite"/>
    </source>
</evidence>
<protein>
    <submittedName>
        <fullName evidence="2">Uncharacterized protein</fullName>
    </submittedName>
</protein>
<feature type="region of interest" description="Disordered" evidence="1">
    <location>
        <begin position="625"/>
        <end position="671"/>
    </location>
</feature>
<feature type="compositionally biased region" description="Acidic residues" evidence="1">
    <location>
        <begin position="659"/>
        <end position="671"/>
    </location>
</feature>
<dbReference type="InParanoid" id="A0A6L2PHL1"/>
<dbReference type="OrthoDB" id="2157866at2759"/>
<keyword evidence="3" id="KW-1185">Reference proteome</keyword>
<feature type="compositionally biased region" description="Basic and acidic residues" evidence="1">
    <location>
        <begin position="396"/>
        <end position="415"/>
    </location>
</feature>
<organism evidence="2 3">
    <name type="scientific">Coptotermes formosanus</name>
    <name type="common">Formosan subterranean termite</name>
    <dbReference type="NCBI Taxonomy" id="36987"/>
    <lineage>
        <taxon>Eukaryota</taxon>
        <taxon>Metazoa</taxon>
        <taxon>Ecdysozoa</taxon>
        <taxon>Arthropoda</taxon>
        <taxon>Hexapoda</taxon>
        <taxon>Insecta</taxon>
        <taxon>Pterygota</taxon>
        <taxon>Neoptera</taxon>
        <taxon>Polyneoptera</taxon>
        <taxon>Dictyoptera</taxon>
        <taxon>Blattodea</taxon>
        <taxon>Blattoidea</taxon>
        <taxon>Termitoidae</taxon>
        <taxon>Rhinotermitidae</taxon>
        <taxon>Coptotermes</taxon>
    </lineage>
</organism>
<reference evidence="3" key="1">
    <citation type="submission" date="2020-01" db="EMBL/GenBank/DDBJ databases">
        <title>Draft genome sequence of the Termite Coptotermes fromosanus.</title>
        <authorList>
            <person name="Itakura S."/>
            <person name="Yosikawa Y."/>
            <person name="Umezawa K."/>
        </authorList>
    </citation>
    <scope>NUCLEOTIDE SEQUENCE [LARGE SCALE GENOMIC DNA]</scope>
</reference>
<name>A0A6L2PHL1_COPFO</name>
<proteinExistence type="predicted"/>
<sequence>ADIIPELAPCYESEDETMGRRNKVASDLHLQRNKRGTRLYSKDDFREHYCITSKQLDVLERARGSGLFGCLSNYHDSSCRSRNSLLSVCVKRKVPSDENLHELCRRPAAVYAPLPRWPRYPPPAPPPPDICHYDDDLECSYFRRRPRVLCNAAASAADPKRFTWLTEDEEATRMERPRSILDGEYDGILRYPRRPGSCLARYPSHSHYLSYSTEFLAGPCPAHPDLPPPPPPPPMPHHHEVPPPHRTKHVSFARSHTLTSFDDAVSGKPMVVARSQERLIGKKSMAEQQQQGGSALGESPKVVIMEKVKRAPMKTQATQTEVCLGRKPLAPNYLSLSPRTIHRVRMVSQGAQTNGNNSTRRLMKSYSEAGERFGVVSSGGVGAGYPYHYPMDAYDDMRRGSEHEPLHRTQSEEPPRSPFLVTTPPESLTNISQPQASKTNGPAAVTETLQTPAQQTEPAKKKSSKAYKEIFIDFEPQGVERRGKKRMLQKTMSEGEILLDGHRGTSYNSSMDLLPDNGPEGPESETDVQADGEYGSYYPHLLEDHEVYMEPLEKRSASLFSSTPADLETGGTSPPLAEDQQDDEFHENLIYRGLFRKRSVSLEDTVVSSTTSEPEMAVFQQQRVAAVGTSTGPEDDEEDVDEISEARSAPPVVQHEGGEVSEEDVDAMEQEEAVPEVLLLLASS</sequence>
<dbReference type="PANTHER" id="PTHR47644">
    <property type="entry name" value="AGAP008221-PA"/>
    <property type="match status" value="1"/>
</dbReference>
<dbReference type="AlphaFoldDB" id="A0A6L2PHL1"/>
<dbReference type="Proteomes" id="UP000502823">
    <property type="component" value="Unassembled WGS sequence"/>
</dbReference>
<dbReference type="EMBL" id="BLKM01000265">
    <property type="protein sequence ID" value="GFG30920.1"/>
    <property type="molecule type" value="Genomic_DNA"/>
</dbReference>
<feature type="compositionally biased region" description="Acidic residues" evidence="1">
    <location>
        <begin position="633"/>
        <end position="643"/>
    </location>
</feature>